<feature type="compositionally biased region" description="Low complexity" evidence="1">
    <location>
        <begin position="66"/>
        <end position="85"/>
    </location>
</feature>
<dbReference type="EMBL" id="JAUUTY010000002">
    <property type="protein sequence ID" value="KAK1681807.1"/>
    <property type="molecule type" value="Genomic_DNA"/>
</dbReference>
<dbReference type="InterPro" id="IPR013103">
    <property type="entry name" value="RVT_2"/>
</dbReference>
<feature type="region of interest" description="Disordered" evidence="1">
    <location>
        <begin position="28"/>
        <end position="108"/>
    </location>
</feature>
<dbReference type="AlphaFoldDB" id="A0AAD8TH87"/>
<protein>
    <recommendedName>
        <fullName evidence="2">Reverse transcriptase Ty1/copia-type domain-containing protein</fullName>
    </recommendedName>
</protein>
<gene>
    <name evidence="3" type="ORF">QYE76_042655</name>
</gene>
<comment type="caution">
    <text evidence="3">The sequence shown here is derived from an EMBL/GenBank/DDBJ whole genome shotgun (WGS) entry which is preliminary data.</text>
</comment>
<evidence type="ECO:0000259" key="2">
    <source>
        <dbReference type="Pfam" id="PF07727"/>
    </source>
</evidence>
<feature type="compositionally biased region" description="Pro residues" evidence="1">
    <location>
        <begin position="36"/>
        <end position="65"/>
    </location>
</feature>
<accession>A0AAD8TH87</accession>
<feature type="domain" description="Reverse transcriptase Ty1/copia-type" evidence="2">
    <location>
        <begin position="159"/>
        <end position="206"/>
    </location>
</feature>
<name>A0AAD8TH87_LOLMU</name>
<reference evidence="3" key="1">
    <citation type="submission" date="2023-07" db="EMBL/GenBank/DDBJ databases">
        <title>A chromosome-level genome assembly of Lolium multiflorum.</title>
        <authorList>
            <person name="Chen Y."/>
            <person name="Copetti D."/>
            <person name="Kolliker R."/>
            <person name="Studer B."/>
        </authorList>
    </citation>
    <scope>NUCLEOTIDE SEQUENCE</scope>
    <source>
        <strain evidence="3">02402/16</strain>
        <tissue evidence="3">Leaf</tissue>
    </source>
</reference>
<proteinExistence type="predicted"/>
<dbReference type="Proteomes" id="UP001231189">
    <property type="component" value="Unassembled WGS sequence"/>
</dbReference>
<evidence type="ECO:0000313" key="3">
    <source>
        <dbReference type="EMBL" id="KAK1681807.1"/>
    </source>
</evidence>
<evidence type="ECO:0000313" key="4">
    <source>
        <dbReference type="Proteomes" id="UP001231189"/>
    </source>
</evidence>
<sequence>MHAGSRPSARCCGGSLCDAARVARFARPAAAAAAPVTPPASPASPGPAPAPPDLPASAPLGPPLLGPSSPGSPSRLGIPASSSSSPVPPAPVARGPRTRSQTGVFRPKKRTDGTIAWIAACVADATADPTAEPRHFQDALGIPHWRAAMEHEFQALLKNDTWRLVPPVSGVNVIDSKWVFKVKKHADGSIERYKARLVAKGFRQRMRFCMAFSRRRSICVSLQALLIQPVLSISVALLRPCMDSSRLLVRGMHDLAQFFELMGLFRPLLTPHCSFFSVLSGDFAVKDLGALHYFLGLEVSRSSAGLTLTQQKYALDLLRRAGYSISQQY</sequence>
<evidence type="ECO:0000256" key="1">
    <source>
        <dbReference type="SAM" id="MobiDB-lite"/>
    </source>
</evidence>
<organism evidence="3 4">
    <name type="scientific">Lolium multiflorum</name>
    <name type="common">Italian ryegrass</name>
    <name type="synonym">Lolium perenne subsp. multiflorum</name>
    <dbReference type="NCBI Taxonomy" id="4521"/>
    <lineage>
        <taxon>Eukaryota</taxon>
        <taxon>Viridiplantae</taxon>
        <taxon>Streptophyta</taxon>
        <taxon>Embryophyta</taxon>
        <taxon>Tracheophyta</taxon>
        <taxon>Spermatophyta</taxon>
        <taxon>Magnoliopsida</taxon>
        <taxon>Liliopsida</taxon>
        <taxon>Poales</taxon>
        <taxon>Poaceae</taxon>
        <taxon>BOP clade</taxon>
        <taxon>Pooideae</taxon>
        <taxon>Poodae</taxon>
        <taxon>Poeae</taxon>
        <taxon>Poeae Chloroplast Group 2 (Poeae type)</taxon>
        <taxon>Loliodinae</taxon>
        <taxon>Loliinae</taxon>
        <taxon>Lolium</taxon>
    </lineage>
</organism>
<keyword evidence="4" id="KW-1185">Reference proteome</keyword>
<dbReference type="Pfam" id="PF07727">
    <property type="entry name" value="RVT_2"/>
    <property type="match status" value="1"/>
</dbReference>